<protein>
    <recommendedName>
        <fullName evidence="2">Regulatory protein zeste</fullName>
    </recommendedName>
</protein>
<evidence type="ECO:0000313" key="9">
    <source>
        <dbReference type="Proteomes" id="UP001549920"/>
    </source>
</evidence>
<evidence type="ECO:0000256" key="5">
    <source>
        <dbReference type="ARBA" id="ARBA00025466"/>
    </source>
</evidence>
<evidence type="ECO:0000256" key="1">
    <source>
        <dbReference type="ARBA" id="ARBA00011764"/>
    </source>
</evidence>
<dbReference type="Pfam" id="PF13873">
    <property type="entry name" value="Myb_DNA-bind_5"/>
    <property type="match status" value="1"/>
</dbReference>
<sequence>MSTPTAAQIETLLNFLEEHRDLARGILRSVEGRANSHRLWESICNTLNAMGGCTKTTKQWQKVWTDKKYLAKKAAAAARRSASATGGGPSTAPQLSHWESRVISIMGDGFGEPQTTARVPAFVESVSILLSNDESSTQETNTISSQPQQEDIQISEHMFLSSEPDVQAGSNQGAVISQRIHSETITTHQTPRTQRRPRHQSAISGDRSVRERLYQIEEGRKERELARNEKLGEIVIVMREVTDELRLMRQALEVISRSHQNN</sequence>
<dbReference type="PANTHER" id="PTHR23098:SF16">
    <property type="entry name" value="REGULATORY PROTEIN ZESTE"/>
    <property type="match status" value="1"/>
</dbReference>
<name>A0ABR3HT46_LOXSC</name>
<accession>A0ABR3HT46</accession>
<gene>
    <name evidence="8" type="ORF">ABMA27_003449</name>
</gene>
<evidence type="ECO:0000256" key="4">
    <source>
        <dbReference type="ARBA" id="ARBA00023163"/>
    </source>
</evidence>
<proteinExistence type="predicted"/>
<dbReference type="PANTHER" id="PTHR23098">
    <property type="entry name" value="AGAP001331-PA-RELATED"/>
    <property type="match status" value="1"/>
</dbReference>
<feature type="region of interest" description="Disordered" evidence="6">
    <location>
        <begin position="184"/>
        <end position="209"/>
    </location>
</feature>
<evidence type="ECO:0000256" key="2">
    <source>
        <dbReference type="ARBA" id="ARBA00016807"/>
    </source>
</evidence>
<evidence type="ECO:0000313" key="8">
    <source>
        <dbReference type="EMBL" id="KAL0879736.1"/>
    </source>
</evidence>
<evidence type="ECO:0000256" key="3">
    <source>
        <dbReference type="ARBA" id="ARBA00023015"/>
    </source>
</evidence>
<feature type="domain" description="Myb/SANT-like DNA-binding" evidence="7">
    <location>
        <begin position="6"/>
        <end position="76"/>
    </location>
</feature>
<dbReference type="Proteomes" id="UP001549920">
    <property type="component" value="Unassembled WGS sequence"/>
</dbReference>
<reference evidence="8 9" key="1">
    <citation type="submission" date="2024-06" db="EMBL/GenBank/DDBJ databases">
        <title>A chromosome-level genome assembly of beet webworm, Loxostege sticticalis.</title>
        <authorList>
            <person name="Zhang Y."/>
        </authorList>
    </citation>
    <scope>NUCLEOTIDE SEQUENCE [LARGE SCALE GENOMIC DNA]</scope>
    <source>
        <strain evidence="8">AQ026</strain>
        <tissue evidence="8">Whole body</tissue>
    </source>
</reference>
<dbReference type="EMBL" id="JBEUOH010000014">
    <property type="protein sequence ID" value="KAL0879736.1"/>
    <property type="molecule type" value="Genomic_DNA"/>
</dbReference>
<keyword evidence="4" id="KW-0804">Transcription</keyword>
<comment type="function">
    <text evidence="5">Involved in transvection phenomena (= synapsis-dependent gene expression), where the synaptic pairing of chromosomes carrying genes with which zeste interacts influences the expression of these genes. Zeste binds to DNA and stimulates transcription from a nearby promoter.</text>
</comment>
<evidence type="ECO:0000256" key="6">
    <source>
        <dbReference type="SAM" id="MobiDB-lite"/>
    </source>
</evidence>
<comment type="subunit">
    <text evidence="1">Self-associates forming complexes of several hundred monomers.</text>
</comment>
<dbReference type="InterPro" id="IPR028002">
    <property type="entry name" value="Myb_DNA-bind_5"/>
</dbReference>
<comment type="caution">
    <text evidence="8">The sequence shown here is derived from an EMBL/GenBank/DDBJ whole genome shotgun (WGS) entry which is preliminary data.</text>
</comment>
<keyword evidence="3" id="KW-0805">Transcription regulation</keyword>
<organism evidence="8 9">
    <name type="scientific">Loxostege sticticalis</name>
    <name type="common">Beet webworm moth</name>
    <dbReference type="NCBI Taxonomy" id="481309"/>
    <lineage>
        <taxon>Eukaryota</taxon>
        <taxon>Metazoa</taxon>
        <taxon>Ecdysozoa</taxon>
        <taxon>Arthropoda</taxon>
        <taxon>Hexapoda</taxon>
        <taxon>Insecta</taxon>
        <taxon>Pterygota</taxon>
        <taxon>Neoptera</taxon>
        <taxon>Endopterygota</taxon>
        <taxon>Lepidoptera</taxon>
        <taxon>Glossata</taxon>
        <taxon>Ditrysia</taxon>
        <taxon>Pyraloidea</taxon>
        <taxon>Crambidae</taxon>
        <taxon>Pyraustinae</taxon>
        <taxon>Loxostege</taxon>
    </lineage>
</organism>
<evidence type="ECO:0000259" key="7">
    <source>
        <dbReference type="Pfam" id="PF13873"/>
    </source>
</evidence>
<keyword evidence="9" id="KW-1185">Reference proteome</keyword>